<keyword evidence="1" id="KW-0472">Membrane</keyword>
<geneLocation type="plasmid" evidence="2 3">
    <name>unnamed6</name>
</geneLocation>
<feature type="transmembrane region" description="Helical" evidence="1">
    <location>
        <begin position="321"/>
        <end position="340"/>
    </location>
</feature>
<accession>A0ABY8R8L5</accession>
<keyword evidence="1" id="KW-1133">Transmembrane helix</keyword>
<organism evidence="2 3">
    <name type="scientific">Paraclostridium bifermentans</name>
    <name type="common">Clostridium bifermentans</name>
    <dbReference type="NCBI Taxonomy" id="1490"/>
    <lineage>
        <taxon>Bacteria</taxon>
        <taxon>Bacillati</taxon>
        <taxon>Bacillota</taxon>
        <taxon>Clostridia</taxon>
        <taxon>Peptostreptococcales</taxon>
        <taxon>Peptostreptococcaceae</taxon>
        <taxon>Paraclostridium</taxon>
    </lineage>
</organism>
<sequence length="421" mass="47524">MWLSKILVISYYTLLASLMVILYLLIIKLIHNSSLIHVRDLFLGTFVIWITTLILIPICLFLSENFGPFSGIIITCIGIVVAVLMAPESNWYLWPWSLNVRLMCPILKLRPNGLILENTSALLDPSVIPIGIIIGVVGFILLSILTSLWFAKRRLIKIMDLVRAIISNWMKTKRTAFRYIVVLVPVLFSMLFLACISTYKPDYTFQIKAYNLYFQVIGTGLPMMAGILTVLNIVGEDSAGEFKRLLIVPLSRNTIYLGKLFMIILITIIDMFVSVGIILLGIKFIYTEVYIQYGVFLEGTLFTTIASLFLYGLYLIISMEFGIGFTMQITVGGTLLGALMQTGLGDKVWQFIPWAWPGRLGIIPIFNLEKVEKFKDVDSNVLKNLFIEVLGQGIPIAVISFLVICIIGIVWFKRWEGMKSS</sequence>
<protein>
    <submittedName>
        <fullName evidence="2">Lantibiotic immunity ABC transporter MutG family permease subunit</fullName>
    </submittedName>
</protein>
<feature type="transmembrane region" description="Helical" evidence="1">
    <location>
        <begin position="41"/>
        <end position="63"/>
    </location>
</feature>
<proteinExistence type="predicted"/>
<dbReference type="Proteomes" id="UP001239169">
    <property type="component" value="Plasmid unnamed6"/>
</dbReference>
<dbReference type="CDD" id="cd21808">
    <property type="entry name" value="ABC-2_lan_permease_MutG"/>
    <property type="match status" value="1"/>
</dbReference>
<dbReference type="InterPro" id="IPR022294">
    <property type="entry name" value="ABC-transptr_permeasesu"/>
</dbReference>
<feature type="transmembrane region" description="Helical" evidence="1">
    <location>
        <begin position="69"/>
        <end position="86"/>
    </location>
</feature>
<feature type="transmembrane region" description="Helical" evidence="1">
    <location>
        <begin position="389"/>
        <end position="412"/>
    </location>
</feature>
<feature type="transmembrane region" description="Helical" evidence="1">
    <location>
        <begin position="6"/>
        <end position="29"/>
    </location>
</feature>
<feature type="transmembrane region" description="Helical" evidence="1">
    <location>
        <begin position="128"/>
        <end position="151"/>
    </location>
</feature>
<keyword evidence="3" id="KW-1185">Reference proteome</keyword>
<keyword evidence="1" id="KW-0812">Transmembrane</keyword>
<dbReference type="Pfam" id="PF12730">
    <property type="entry name" value="ABC2_membrane_4"/>
    <property type="match status" value="1"/>
</dbReference>
<evidence type="ECO:0000256" key="1">
    <source>
        <dbReference type="SAM" id="Phobius"/>
    </source>
</evidence>
<gene>
    <name evidence="2" type="ORF">QJS64_21065</name>
</gene>
<reference evidence="2 3" key="1">
    <citation type="submission" date="2023-04" db="EMBL/GenBank/DDBJ databases">
        <title>Bacteria Genome Submission.</title>
        <authorList>
            <person name="Isaac P."/>
        </authorList>
    </citation>
    <scope>NUCLEOTIDE SEQUENCE [LARGE SCALE GENOMIC DNA]</scope>
    <source>
        <strain evidence="2 3">SampleS7P1</strain>
        <plasmid evidence="2 3">unnamed6</plasmid>
    </source>
</reference>
<evidence type="ECO:0000313" key="3">
    <source>
        <dbReference type="Proteomes" id="UP001239169"/>
    </source>
</evidence>
<dbReference type="CDD" id="cd21807">
    <property type="entry name" value="ABC-2_lan_permease_MutE_EpiE-like"/>
    <property type="match status" value="1"/>
</dbReference>
<feature type="transmembrane region" description="Helical" evidence="1">
    <location>
        <begin position="212"/>
        <end position="235"/>
    </location>
</feature>
<feature type="transmembrane region" description="Helical" evidence="1">
    <location>
        <begin position="176"/>
        <end position="200"/>
    </location>
</feature>
<dbReference type="NCBIfam" id="TIGR03733">
    <property type="entry name" value="lanti_perm_MutG"/>
    <property type="match status" value="1"/>
</dbReference>
<dbReference type="InterPro" id="IPR021205">
    <property type="entry name" value="Lanti_perm_SpaE/MutE/EpiE-like"/>
</dbReference>
<evidence type="ECO:0000313" key="2">
    <source>
        <dbReference type="EMBL" id="WGX77790.1"/>
    </source>
</evidence>
<feature type="transmembrane region" description="Helical" evidence="1">
    <location>
        <begin position="256"/>
        <end position="285"/>
    </location>
</feature>
<keyword evidence="2" id="KW-0614">Plasmid</keyword>
<feature type="transmembrane region" description="Helical" evidence="1">
    <location>
        <begin position="291"/>
        <end position="314"/>
    </location>
</feature>
<name>A0ABY8R8L5_PARBF</name>
<dbReference type="EMBL" id="CP124691">
    <property type="protein sequence ID" value="WGX77790.1"/>
    <property type="molecule type" value="Genomic_DNA"/>
</dbReference>